<feature type="compositionally biased region" description="Polar residues" evidence="1">
    <location>
        <begin position="23"/>
        <end position="34"/>
    </location>
</feature>
<dbReference type="RefSeq" id="XP_013942177.1">
    <property type="nucleotide sequence ID" value="XM_014086702.1"/>
</dbReference>
<dbReference type="KEGG" id="tatv:25782782"/>
<keyword evidence="3" id="KW-1185">Reference proteome</keyword>
<comment type="caution">
    <text evidence="2">The sequence shown here is derived from an EMBL/GenBank/DDBJ whole genome shotgun (WGS) entry which is preliminary data.</text>
</comment>
<dbReference type="Proteomes" id="UP000005426">
    <property type="component" value="Unassembled WGS sequence"/>
</dbReference>
<dbReference type="HOGENOM" id="CLU_1906990_0_0_1"/>
<dbReference type="EMBL" id="ABDG02000025">
    <property type="protein sequence ID" value="EHK43920.1"/>
    <property type="molecule type" value="Genomic_DNA"/>
</dbReference>
<evidence type="ECO:0000256" key="1">
    <source>
        <dbReference type="SAM" id="MobiDB-lite"/>
    </source>
</evidence>
<protein>
    <submittedName>
        <fullName evidence="2">Uncharacterized protein</fullName>
    </submittedName>
</protein>
<organism evidence="2 3">
    <name type="scientific">Hypocrea atroviridis (strain ATCC 20476 / IMI 206040)</name>
    <name type="common">Trichoderma atroviride</name>
    <dbReference type="NCBI Taxonomy" id="452589"/>
    <lineage>
        <taxon>Eukaryota</taxon>
        <taxon>Fungi</taxon>
        <taxon>Dikarya</taxon>
        <taxon>Ascomycota</taxon>
        <taxon>Pezizomycotina</taxon>
        <taxon>Sordariomycetes</taxon>
        <taxon>Hypocreomycetidae</taxon>
        <taxon>Hypocreales</taxon>
        <taxon>Hypocreaceae</taxon>
        <taxon>Trichoderma</taxon>
    </lineage>
</organism>
<feature type="region of interest" description="Disordered" evidence="1">
    <location>
        <begin position="106"/>
        <end position="133"/>
    </location>
</feature>
<evidence type="ECO:0000313" key="3">
    <source>
        <dbReference type="Proteomes" id="UP000005426"/>
    </source>
</evidence>
<name>G9NZL8_HYPAI</name>
<feature type="compositionally biased region" description="Polar residues" evidence="1">
    <location>
        <begin position="106"/>
        <end position="122"/>
    </location>
</feature>
<reference evidence="2 3" key="1">
    <citation type="journal article" date="2011" name="Genome Biol.">
        <title>Comparative genome sequence analysis underscores mycoparasitism as the ancestral life style of Trichoderma.</title>
        <authorList>
            <person name="Kubicek C.P."/>
            <person name="Herrera-Estrella A."/>
            <person name="Seidl-Seiboth V."/>
            <person name="Martinez D.A."/>
            <person name="Druzhinina I.S."/>
            <person name="Thon M."/>
            <person name="Zeilinger S."/>
            <person name="Casas-Flores S."/>
            <person name="Horwitz B.A."/>
            <person name="Mukherjee P.K."/>
            <person name="Mukherjee M."/>
            <person name="Kredics L."/>
            <person name="Alcaraz L.D."/>
            <person name="Aerts A."/>
            <person name="Antal Z."/>
            <person name="Atanasova L."/>
            <person name="Cervantes-Badillo M.G."/>
            <person name="Challacombe J."/>
            <person name="Chertkov O."/>
            <person name="McCluskey K."/>
            <person name="Coulpier F."/>
            <person name="Deshpande N."/>
            <person name="von Doehren H."/>
            <person name="Ebbole D.J."/>
            <person name="Esquivel-Naranjo E.U."/>
            <person name="Fekete E."/>
            <person name="Flipphi M."/>
            <person name="Glaser F."/>
            <person name="Gomez-Rodriguez E.Y."/>
            <person name="Gruber S."/>
            <person name="Han C."/>
            <person name="Henrissat B."/>
            <person name="Hermosa R."/>
            <person name="Hernandez-Onate M."/>
            <person name="Karaffa L."/>
            <person name="Kosti I."/>
            <person name="Le Crom S."/>
            <person name="Lindquist E."/>
            <person name="Lucas S."/>
            <person name="Luebeck M."/>
            <person name="Luebeck P.S."/>
            <person name="Margeot A."/>
            <person name="Metz B."/>
            <person name="Misra M."/>
            <person name="Nevalainen H."/>
            <person name="Omann M."/>
            <person name="Packer N."/>
            <person name="Perrone G."/>
            <person name="Uresti-Rivera E.E."/>
            <person name="Salamov A."/>
            <person name="Schmoll M."/>
            <person name="Seiboth B."/>
            <person name="Shapiro H."/>
            <person name="Sukno S."/>
            <person name="Tamayo-Ramos J.A."/>
            <person name="Tisch D."/>
            <person name="Wiest A."/>
            <person name="Wilkinson H.H."/>
            <person name="Zhang M."/>
            <person name="Coutinho P.M."/>
            <person name="Kenerley C.M."/>
            <person name="Monte E."/>
            <person name="Baker S.E."/>
            <person name="Grigoriev I.V."/>
        </authorList>
    </citation>
    <scope>NUCLEOTIDE SEQUENCE [LARGE SCALE GENOMIC DNA]</scope>
    <source>
        <strain evidence="3">ATCC 20476 / IMI 206040</strain>
    </source>
</reference>
<dbReference type="AlphaFoldDB" id="G9NZL8"/>
<accession>G9NZL8</accession>
<dbReference type="GeneID" id="25782782"/>
<evidence type="ECO:0000313" key="2">
    <source>
        <dbReference type="EMBL" id="EHK43920.1"/>
    </source>
</evidence>
<proteinExistence type="predicted"/>
<sequence>MSSRKSSPMREPVMSEGPLRDSTMAQRRSASNGVTRRHDDPRIHSIPVAALEQTGAKSTGSCAKTLDLLSFDPAERPWRLQRANRVNHGLRWEASVPAKQNALDRQSLGQKLAGSNTESKLSQDAARSIGSAP</sequence>
<gene>
    <name evidence="2" type="ORF">TRIATDRAFT_309313</name>
</gene>
<feature type="region of interest" description="Disordered" evidence="1">
    <location>
        <begin position="1"/>
        <end position="59"/>
    </location>
</feature>